<sequence>MLQEDYSIPDELINYRLHSLFEKASKTLYYGIRQTNGKNAWSWWKNELITKWENDSWRYKREDAFENSFFDPDNDKPLTLLLKQAGRLNALYPEISQKMVHMILLKKFGGEL</sequence>
<organism evidence="1 2">
    <name type="scientific">Austropuccinia psidii MF-1</name>
    <dbReference type="NCBI Taxonomy" id="1389203"/>
    <lineage>
        <taxon>Eukaryota</taxon>
        <taxon>Fungi</taxon>
        <taxon>Dikarya</taxon>
        <taxon>Basidiomycota</taxon>
        <taxon>Pucciniomycotina</taxon>
        <taxon>Pucciniomycetes</taxon>
        <taxon>Pucciniales</taxon>
        <taxon>Sphaerophragmiaceae</taxon>
        <taxon>Austropuccinia</taxon>
    </lineage>
</organism>
<dbReference type="EMBL" id="AVOT02043576">
    <property type="protein sequence ID" value="MBW0538997.1"/>
    <property type="molecule type" value="Genomic_DNA"/>
</dbReference>
<evidence type="ECO:0000313" key="1">
    <source>
        <dbReference type="EMBL" id="MBW0538997.1"/>
    </source>
</evidence>
<name>A0A9Q3FKT0_9BASI</name>
<evidence type="ECO:0000313" key="2">
    <source>
        <dbReference type="Proteomes" id="UP000765509"/>
    </source>
</evidence>
<accession>A0A9Q3FKT0</accession>
<protein>
    <submittedName>
        <fullName evidence="1">Uncharacterized protein</fullName>
    </submittedName>
</protein>
<proteinExistence type="predicted"/>
<dbReference type="Proteomes" id="UP000765509">
    <property type="component" value="Unassembled WGS sequence"/>
</dbReference>
<keyword evidence="2" id="KW-1185">Reference proteome</keyword>
<comment type="caution">
    <text evidence="1">The sequence shown here is derived from an EMBL/GenBank/DDBJ whole genome shotgun (WGS) entry which is preliminary data.</text>
</comment>
<gene>
    <name evidence="1" type="ORF">O181_078712</name>
</gene>
<reference evidence="1" key="1">
    <citation type="submission" date="2021-03" db="EMBL/GenBank/DDBJ databases">
        <title>Draft genome sequence of rust myrtle Austropuccinia psidii MF-1, a brazilian biotype.</title>
        <authorList>
            <person name="Quecine M.C."/>
            <person name="Pachon D.M.R."/>
            <person name="Bonatelli M.L."/>
            <person name="Correr F.H."/>
            <person name="Franceschini L.M."/>
            <person name="Leite T.F."/>
            <person name="Margarido G.R.A."/>
            <person name="Almeida C.A."/>
            <person name="Ferrarezi J.A."/>
            <person name="Labate C.A."/>
        </authorList>
    </citation>
    <scope>NUCLEOTIDE SEQUENCE</scope>
    <source>
        <strain evidence="1">MF-1</strain>
    </source>
</reference>
<dbReference type="AlphaFoldDB" id="A0A9Q3FKT0"/>